<sequence>MPKFHPIVAAMLCCAGALTTAQAQVWKCVIDGKVQYSDQPCPARGEPMKSRSLQSNVIDTSADRAAIERAKAAAAAEQQATTATPSAAPAGPVAPANVCPSDRDIAGMETKASSISLSPEAKRFVQDEIRRARQCQKGQGKYNAADWNISKQAVDAQSSLTGGPDARRRAEAVHSAADPAEGDRIARQREADEREAARREREAARRERDLRLRSTR</sequence>
<accession>A0A2G9C3W1</accession>
<evidence type="ECO:0000256" key="1">
    <source>
        <dbReference type="SAM" id="MobiDB-lite"/>
    </source>
</evidence>
<keyword evidence="4" id="KW-1185">Reference proteome</keyword>
<feature type="signal peptide" evidence="2">
    <location>
        <begin position="1"/>
        <end position="23"/>
    </location>
</feature>
<gene>
    <name evidence="3" type="ORF">CS062_21700</name>
</gene>
<feature type="compositionally biased region" description="Low complexity" evidence="1">
    <location>
        <begin position="72"/>
        <end position="96"/>
    </location>
</feature>
<feature type="compositionally biased region" description="Basic and acidic residues" evidence="1">
    <location>
        <begin position="181"/>
        <end position="216"/>
    </location>
</feature>
<dbReference type="EMBL" id="PEOG01000081">
    <property type="protein sequence ID" value="PIM51068.1"/>
    <property type="molecule type" value="Genomic_DNA"/>
</dbReference>
<proteinExistence type="predicted"/>
<feature type="region of interest" description="Disordered" evidence="1">
    <location>
        <begin position="72"/>
        <end position="102"/>
    </location>
</feature>
<evidence type="ECO:0008006" key="5">
    <source>
        <dbReference type="Google" id="ProtNLM"/>
    </source>
</evidence>
<reference evidence="3 4" key="1">
    <citation type="submission" date="2017-11" db="EMBL/GenBank/DDBJ databases">
        <title>Draft genome sequence of Mitsuaria sp. HWN-4.</title>
        <authorList>
            <person name="Gundlapally S.R."/>
        </authorList>
    </citation>
    <scope>NUCLEOTIDE SEQUENCE [LARGE SCALE GENOMIC DNA]</scope>
    <source>
        <strain evidence="3 4">HWN-4</strain>
    </source>
</reference>
<feature type="region of interest" description="Disordered" evidence="1">
    <location>
        <begin position="155"/>
        <end position="216"/>
    </location>
</feature>
<evidence type="ECO:0000313" key="4">
    <source>
        <dbReference type="Proteomes" id="UP000231501"/>
    </source>
</evidence>
<evidence type="ECO:0000256" key="2">
    <source>
        <dbReference type="SAM" id="SignalP"/>
    </source>
</evidence>
<comment type="caution">
    <text evidence="3">The sequence shown here is derived from an EMBL/GenBank/DDBJ whole genome shotgun (WGS) entry which is preliminary data.</text>
</comment>
<protein>
    <recommendedName>
        <fullName evidence="5">DUF4124 domain-containing protein</fullName>
    </recommendedName>
</protein>
<evidence type="ECO:0000313" key="3">
    <source>
        <dbReference type="EMBL" id="PIM51068.1"/>
    </source>
</evidence>
<organism evidence="3 4">
    <name type="scientific">Roseateles chitinivorans</name>
    <dbReference type="NCBI Taxonomy" id="2917965"/>
    <lineage>
        <taxon>Bacteria</taxon>
        <taxon>Pseudomonadati</taxon>
        <taxon>Pseudomonadota</taxon>
        <taxon>Betaproteobacteria</taxon>
        <taxon>Burkholderiales</taxon>
        <taxon>Sphaerotilaceae</taxon>
        <taxon>Roseateles</taxon>
    </lineage>
</organism>
<name>A0A2G9C3W1_9BURK</name>
<feature type="chain" id="PRO_5013890133" description="DUF4124 domain-containing protein" evidence="2">
    <location>
        <begin position="24"/>
        <end position="216"/>
    </location>
</feature>
<dbReference type="RefSeq" id="WP_099863651.1">
    <property type="nucleotide sequence ID" value="NZ_PEOG01000081.1"/>
</dbReference>
<keyword evidence="2" id="KW-0732">Signal</keyword>
<dbReference type="AlphaFoldDB" id="A0A2G9C3W1"/>
<dbReference type="Proteomes" id="UP000231501">
    <property type="component" value="Unassembled WGS sequence"/>
</dbReference>
<dbReference type="OrthoDB" id="8901728at2"/>